<evidence type="ECO:0000259" key="4">
    <source>
        <dbReference type="Pfam" id="PF13452"/>
    </source>
</evidence>
<dbReference type="InterPro" id="IPR029069">
    <property type="entry name" value="HotDog_dom_sf"/>
</dbReference>
<comment type="caution">
    <text evidence="5">The sequence shown here is derived from an EMBL/GenBank/DDBJ whole genome shotgun (WGS) entry which is preliminary data.</text>
</comment>
<dbReference type="InterPro" id="IPR039569">
    <property type="entry name" value="FAS1-like_DH_region"/>
</dbReference>
<evidence type="ECO:0000313" key="6">
    <source>
        <dbReference type="Proteomes" id="UP001527866"/>
    </source>
</evidence>
<sequence length="419" mass="44552">MIEDLAEAARARGEVDGGTAPDPVNAPMVRHWLEAMGDPAAHYLDEGLAPPAMLQVWTMPGHGGGPRPSAVDTVLAGLDAHGFTGVVATDCTQAYDRPLRFGETPRAATAFTSLRGPKSTAMGRGYFLTWETTWYCGDERVGTMTFRVLKFDPATRPEPRPPEDGAQQPPPPPPPSTGDTAFFWDGAAAGELRIRRCADCGTLRHPPGPLCPACRSAAADHVVASGRGTVHSYTVHHHPPVPGRTAPFAVALVDLPEGVRVVGGVTGADPADVHVGMAVRADFARGGAEPPRWRPADQAVLPALELELTRTSITAQALATRDFTPVHHDPGRARAQGARDVFLNILTTQGLVQRYATTHRPGARVRRIAVRLGAPAHAGDTLVLTGTDRPREGRVEVRGTTALGRHVTATVDVVDVEDR</sequence>
<dbReference type="Gene3D" id="3.10.129.10">
    <property type="entry name" value="Hotdog Thioesterase"/>
    <property type="match status" value="2"/>
</dbReference>
<protein>
    <submittedName>
        <fullName evidence="5">OB-fold domain-containing protein</fullName>
    </submittedName>
</protein>
<feature type="domain" description="FAS1-like dehydratase" evidence="4">
    <location>
        <begin position="21"/>
        <end position="141"/>
    </location>
</feature>
<dbReference type="Proteomes" id="UP001527866">
    <property type="component" value="Unassembled WGS sequence"/>
</dbReference>
<reference evidence="5 6" key="1">
    <citation type="submission" date="2023-01" db="EMBL/GenBank/DDBJ databases">
        <title>Draft genome sequence of Nocardiopsis sp. RSe5-2 isolated from halophytes.</title>
        <authorList>
            <person name="Duangmal K."/>
            <person name="Chantavorakit T."/>
        </authorList>
    </citation>
    <scope>NUCLEOTIDE SEQUENCE [LARGE SCALE GENOMIC DNA]</scope>
    <source>
        <strain evidence="5 6">RSe5-2</strain>
    </source>
</reference>
<evidence type="ECO:0000259" key="2">
    <source>
        <dbReference type="Pfam" id="PF01796"/>
    </source>
</evidence>
<feature type="domain" description="ChsH2 C-terminal OB-fold" evidence="2">
    <location>
        <begin position="222"/>
        <end position="283"/>
    </location>
</feature>
<dbReference type="InterPro" id="IPR012340">
    <property type="entry name" value="NA-bd_OB-fold"/>
</dbReference>
<dbReference type="InterPro" id="IPR022002">
    <property type="entry name" value="ChsH2_Znr"/>
</dbReference>
<evidence type="ECO:0000313" key="5">
    <source>
        <dbReference type="EMBL" id="MDA2811464.1"/>
    </source>
</evidence>
<evidence type="ECO:0000256" key="1">
    <source>
        <dbReference type="SAM" id="MobiDB-lite"/>
    </source>
</evidence>
<gene>
    <name evidence="5" type="ORF">O4J56_12555</name>
</gene>
<dbReference type="InterPro" id="IPR052513">
    <property type="entry name" value="Thioester_dehydratase-like"/>
</dbReference>
<feature type="region of interest" description="Disordered" evidence="1">
    <location>
        <begin position="153"/>
        <end position="179"/>
    </location>
</feature>
<proteinExistence type="predicted"/>
<accession>A0ABT4U3C9</accession>
<dbReference type="EMBL" id="JAQFWQ010000030">
    <property type="protein sequence ID" value="MDA2811464.1"/>
    <property type="molecule type" value="Genomic_DNA"/>
</dbReference>
<dbReference type="Pfam" id="PF01796">
    <property type="entry name" value="OB_ChsH2_C"/>
    <property type="match status" value="1"/>
</dbReference>
<dbReference type="SUPFAM" id="SSF50249">
    <property type="entry name" value="Nucleic acid-binding proteins"/>
    <property type="match status" value="1"/>
</dbReference>
<feature type="compositionally biased region" description="Basic and acidic residues" evidence="1">
    <location>
        <begin position="153"/>
        <end position="163"/>
    </location>
</feature>
<dbReference type="RefSeq" id="WP_270685918.1">
    <property type="nucleotide sequence ID" value="NZ_JAQFWQ010000030.1"/>
</dbReference>
<dbReference type="PANTHER" id="PTHR34075:SF5">
    <property type="entry name" value="BLR3430 PROTEIN"/>
    <property type="match status" value="1"/>
</dbReference>
<dbReference type="Pfam" id="PF13452">
    <property type="entry name" value="FAS1_DH_region"/>
    <property type="match status" value="1"/>
</dbReference>
<feature type="region of interest" description="Disordered" evidence="1">
    <location>
        <begin position="1"/>
        <end position="23"/>
    </location>
</feature>
<keyword evidence="6" id="KW-1185">Reference proteome</keyword>
<evidence type="ECO:0000259" key="3">
    <source>
        <dbReference type="Pfam" id="PF12172"/>
    </source>
</evidence>
<name>A0ABT4U3C9_9ACTN</name>
<feature type="domain" description="ChsH2 rubredoxin-like zinc ribbon" evidence="3">
    <location>
        <begin position="184"/>
        <end position="217"/>
    </location>
</feature>
<dbReference type="SUPFAM" id="SSF54637">
    <property type="entry name" value="Thioesterase/thiol ester dehydrase-isomerase"/>
    <property type="match status" value="2"/>
</dbReference>
<dbReference type="Pfam" id="PF12172">
    <property type="entry name" value="zf-ChsH2"/>
    <property type="match status" value="1"/>
</dbReference>
<dbReference type="Gene3D" id="6.10.30.10">
    <property type="match status" value="1"/>
</dbReference>
<dbReference type="InterPro" id="IPR002878">
    <property type="entry name" value="ChsH2_C"/>
</dbReference>
<organism evidence="5 6">
    <name type="scientific">Nocardiopsis endophytica</name>
    <dbReference type="NCBI Taxonomy" id="3018445"/>
    <lineage>
        <taxon>Bacteria</taxon>
        <taxon>Bacillati</taxon>
        <taxon>Actinomycetota</taxon>
        <taxon>Actinomycetes</taxon>
        <taxon>Streptosporangiales</taxon>
        <taxon>Nocardiopsidaceae</taxon>
        <taxon>Nocardiopsis</taxon>
    </lineage>
</organism>
<dbReference type="PANTHER" id="PTHR34075">
    <property type="entry name" value="BLR3430 PROTEIN"/>
    <property type="match status" value="1"/>
</dbReference>